<reference evidence="2" key="1">
    <citation type="submission" date="2017-05" db="EMBL/GenBank/DDBJ databases">
        <authorList>
            <person name="Sharma S."/>
            <person name="Sidhu C."/>
            <person name="Pinnaka A.K."/>
        </authorList>
    </citation>
    <scope>NUCLEOTIDE SEQUENCE [LARGE SCALE GENOMIC DNA]</scope>
    <source>
        <strain evidence="2">AK93</strain>
    </source>
</reference>
<dbReference type="AlphaFoldDB" id="A0A3E0X256"/>
<proteinExistence type="predicted"/>
<protein>
    <recommendedName>
        <fullName evidence="3">Outer membrane protein beta-barrel domain-containing protein</fullName>
    </recommendedName>
</protein>
<evidence type="ECO:0008006" key="3">
    <source>
        <dbReference type="Google" id="ProtNLM"/>
    </source>
</evidence>
<dbReference type="InterPro" id="IPR011250">
    <property type="entry name" value="OMP/PagP_B-barrel"/>
</dbReference>
<evidence type="ECO:0000313" key="2">
    <source>
        <dbReference type="Proteomes" id="UP000256763"/>
    </source>
</evidence>
<name>A0A3E0X256_9GAMM</name>
<keyword evidence="2" id="KW-1185">Reference proteome</keyword>
<dbReference type="SUPFAM" id="SSF56925">
    <property type="entry name" value="OMPA-like"/>
    <property type="match status" value="1"/>
</dbReference>
<comment type="caution">
    <text evidence="1">The sequence shown here is derived from an EMBL/GenBank/DDBJ whole genome shotgun (WGS) entry which is preliminary data.</text>
</comment>
<gene>
    <name evidence="1" type="ORF">CAL65_05420</name>
</gene>
<evidence type="ECO:0000313" key="1">
    <source>
        <dbReference type="EMBL" id="RFA38273.1"/>
    </source>
</evidence>
<dbReference type="EMBL" id="NFZW01000004">
    <property type="protein sequence ID" value="RFA38273.1"/>
    <property type="molecule type" value="Genomic_DNA"/>
</dbReference>
<organism evidence="1 2">
    <name type="scientific">Alkalilimnicola ehrlichii</name>
    <dbReference type="NCBI Taxonomy" id="351052"/>
    <lineage>
        <taxon>Bacteria</taxon>
        <taxon>Pseudomonadati</taxon>
        <taxon>Pseudomonadota</taxon>
        <taxon>Gammaproteobacteria</taxon>
        <taxon>Chromatiales</taxon>
        <taxon>Ectothiorhodospiraceae</taxon>
        <taxon>Alkalilimnicola</taxon>
    </lineage>
</organism>
<sequence>MLQCETFLSVSSLSKRYSMNPPSLKRALACGLLMLMGSSPVVAGVHLGVGVAPNAKGREMDGMHFEDTTYLTVWMGRLRPHALGWYVGGGVSPQLVDSSSPLDLHYNYNIVNGGTTFGLSNALAAYAGLGYSVENGEFRVHGEQRRTNASRDAINVNAGIVYRVTPSWGGKIGFDSAADAISIGIMRRM</sequence>
<accession>A0A3E0X256</accession>
<dbReference type="Proteomes" id="UP000256763">
    <property type="component" value="Unassembled WGS sequence"/>
</dbReference>